<gene>
    <name evidence="2" type="ORF">ARALYDRAFT_890555</name>
</gene>
<name>D7KER6_ARALL</name>
<dbReference type="AlphaFoldDB" id="D7KER6"/>
<evidence type="ECO:0000259" key="1">
    <source>
        <dbReference type="Pfam" id="PF03478"/>
    </source>
</evidence>
<dbReference type="HOGENOM" id="CLU_023149_2_0_1"/>
<proteinExistence type="predicted"/>
<dbReference type="EMBL" id="GL348713">
    <property type="protein sequence ID" value="EFH69864.1"/>
    <property type="molecule type" value="Genomic_DNA"/>
</dbReference>
<feature type="domain" description="KIB1-4 beta-propeller" evidence="1">
    <location>
        <begin position="125"/>
        <end position="181"/>
    </location>
</feature>
<dbReference type="InterPro" id="IPR005174">
    <property type="entry name" value="KIB1-4_b-propeller"/>
</dbReference>
<dbReference type="Gramene" id="scaffold_103349.1">
    <property type="protein sequence ID" value="scaffold_103349.1"/>
    <property type="gene ID" value="scaffold_103349.1"/>
</dbReference>
<evidence type="ECO:0000313" key="3">
    <source>
        <dbReference type="Proteomes" id="UP000008694"/>
    </source>
</evidence>
<dbReference type="Pfam" id="PF03478">
    <property type="entry name" value="Beta-prop_KIB1-4"/>
    <property type="match status" value="1"/>
</dbReference>
<reference evidence="3" key="1">
    <citation type="journal article" date="2011" name="Nat. Genet.">
        <title>The Arabidopsis lyrata genome sequence and the basis of rapid genome size change.</title>
        <authorList>
            <person name="Hu T.T."/>
            <person name="Pattyn P."/>
            <person name="Bakker E.G."/>
            <person name="Cao J."/>
            <person name="Cheng J.-F."/>
            <person name="Clark R.M."/>
            <person name="Fahlgren N."/>
            <person name="Fawcett J.A."/>
            <person name="Grimwood J."/>
            <person name="Gundlach H."/>
            <person name="Haberer G."/>
            <person name="Hollister J.D."/>
            <person name="Ossowski S."/>
            <person name="Ottilar R.P."/>
            <person name="Salamov A.A."/>
            <person name="Schneeberger K."/>
            <person name="Spannagl M."/>
            <person name="Wang X."/>
            <person name="Yang L."/>
            <person name="Nasrallah M.E."/>
            <person name="Bergelson J."/>
            <person name="Carrington J.C."/>
            <person name="Gaut B.S."/>
            <person name="Schmutz J."/>
            <person name="Mayer K.F.X."/>
            <person name="Van de Peer Y."/>
            <person name="Grigoriev I.V."/>
            <person name="Nordborg M."/>
            <person name="Weigel D."/>
            <person name="Guo Y.-L."/>
        </authorList>
    </citation>
    <scope>NUCLEOTIDE SEQUENCE [LARGE SCALE GENOMIC DNA]</scope>
    <source>
        <strain evidence="3">cv. MN47</strain>
    </source>
</reference>
<keyword evidence="3" id="KW-1185">Reference proteome</keyword>
<organism evidence="3">
    <name type="scientific">Arabidopsis lyrata subsp. lyrata</name>
    <name type="common">Lyre-leaved rock-cress</name>
    <dbReference type="NCBI Taxonomy" id="81972"/>
    <lineage>
        <taxon>Eukaryota</taxon>
        <taxon>Viridiplantae</taxon>
        <taxon>Streptophyta</taxon>
        <taxon>Embryophyta</taxon>
        <taxon>Tracheophyta</taxon>
        <taxon>Spermatophyta</taxon>
        <taxon>Magnoliopsida</taxon>
        <taxon>eudicotyledons</taxon>
        <taxon>Gunneridae</taxon>
        <taxon>Pentapetalae</taxon>
        <taxon>rosids</taxon>
        <taxon>malvids</taxon>
        <taxon>Brassicales</taxon>
        <taxon>Brassicaceae</taxon>
        <taxon>Camelineae</taxon>
        <taxon>Arabidopsis</taxon>
    </lineage>
</organism>
<dbReference type="STRING" id="81972.D7KER6"/>
<protein>
    <recommendedName>
        <fullName evidence="1">KIB1-4 beta-propeller domain-containing protein</fullName>
    </recommendedName>
</protein>
<accession>D7KER6</accession>
<dbReference type="Proteomes" id="UP000008694">
    <property type="component" value="Unassembled WGS sequence"/>
</dbReference>
<evidence type="ECO:0000313" key="2">
    <source>
        <dbReference type="EMBL" id="EFH69864.1"/>
    </source>
</evidence>
<sequence length="220" mass="24431">MSRLLSKLVPLIHKSSRSVRSFSSSTTGPCVSIGSIMEPSPDGGNLGQVLLFNIPDFKLVRADKTYPNELYDAQLVGASHGWGFFSNRTDRSLLISDYLNPHASKSQPKMIPLYSEYNPKGYEASTVIVMVFREEDTQAGRKNMRHTDDIGDLCIFISKGEDFCVKASSFPGLHPNSVFLNGRLFATLNMSNGTFGCYEYPQGTPEKVPYSPFWLPPFSP</sequence>